<dbReference type="CDD" id="cd16914">
    <property type="entry name" value="EcfT"/>
    <property type="match status" value="1"/>
</dbReference>
<evidence type="ECO:0000256" key="5">
    <source>
        <dbReference type="SAM" id="Phobius"/>
    </source>
</evidence>
<sequence>LASSRIPTCFTIPISVALRVLPVIGHEVKAISDAMKLRGMSALSLRSAQYFTIPLLSTVVRSGDELASAALVRGLGGTAKPTSVTVVKFRVIDAVILLIVISFAIWRITL</sequence>
<feature type="non-terminal residue" evidence="6">
    <location>
        <position position="1"/>
    </location>
</feature>
<dbReference type="GO" id="GO:0005886">
    <property type="term" value="C:plasma membrane"/>
    <property type="evidence" value="ECO:0007669"/>
    <property type="project" value="UniProtKB-ARBA"/>
</dbReference>
<keyword evidence="4 5" id="KW-0472">Membrane</keyword>
<evidence type="ECO:0000313" key="6">
    <source>
        <dbReference type="EMBL" id="MDK6900482.1"/>
    </source>
</evidence>
<comment type="subcellular location">
    <subcellularLocation>
        <location evidence="1">Membrane</location>
        <topology evidence="1">Multi-pass membrane protein</topology>
    </subcellularLocation>
</comment>
<accession>A0AAW6XZW2</accession>
<protein>
    <submittedName>
        <fullName evidence="6">Energy-coupling factor transporter transmembrane component T</fullName>
    </submittedName>
</protein>
<dbReference type="AlphaFoldDB" id="A0AAW6XZW2"/>
<evidence type="ECO:0000256" key="2">
    <source>
        <dbReference type="ARBA" id="ARBA00022692"/>
    </source>
</evidence>
<evidence type="ECO:0000256" key="4">
    <source>
        <dbReference type="ARBA" id="ARBA00023136"/>
    </source>
</evidence>
<comment type="caution">
    <text evidence="6">The sequence shown here is derived from an EMBL/GenBank/DDBJ whole genome shotgun (WGS) entry which is preliminary data.</text>
</comment>
<proteinExistence type="predicted"/>
<evidence type="ECO:0000256" key="1">
    <source>
        <dbReference type="ARBA" id="ARBA00004141"/>
    </source>
</evidence>
<keyword evidence="3 5" id="KW-1133">Transmembrane helix</keyword>
<evidence type="ECO:0000313" key="7">
    <source>
        <dbReference type="Proteomes" id="UP001230629"/>
    </source>
</evidence>
<dbReference type="InterPro" id="IPR003339">
    <property type="entry name" value="ABC/ECF_trnsptr_transmembrane"/>
</dbReference>
<dbReference type="Proteomes" id="UP001230629">
    <property type="component" value="Unassembled WGS sequence"/>
</dbReference>
<reference evidence="6" key="1">
    <citation type="submission" date="2023-05" db="EMBL/GenBank/DDBJ databases">
        <title>Cataloging the Phylogenetic Diversity of Human Bladder Bacteria.</title>
        <authorList>
            <person name="Du J."/>
        </authorList>
    </citation>
    <scope>NUCLEOTIDE SEQUENCE</scope>
    <source>
        <strain evidence="6">UMB8703</strain>
    </source>
</reference>
<gene>
    <name evidence="6" type="ORF">QP229_11030</name>
</gene>
<feature type="transmembrane region" description="Helical" evidence="5">
    <location>
        <begin position="91"/>
        <end position="109"/>
    </location>
</feature>
<dbReference type="Pfam" id="PF02361">
    <property type="entry name" value="CbiQ"/>
    <property type="match status" value="1"/>
</dbReference>
<organism evidence="6 7">
    <name type="scientific">Streptococcus agalactiae</name>
    <dbReference type="NCBI Taxonomy" id="1311"/>
    <lineage>
        <taxon>Bacteria</taxon>
        <taxon>Bacillati</taxon>
        <taxon>Bacillota</taxon>
        <taxon>Bacilli</taxon>
        <taxon>Lactobacillales</taxon>
        <taxon>Streptococcaceae</taxon>
        <taxon>Streptococcus</taxon>
    </lineage>
</organism>
<name>A0AAW6XZW2_STRAG</name>
<keyword evidence="2 5" id="KW-0812">Transmembrane</keyword>
<dbReference type="EMBL" id="JASOIH010000147">
    <property type="protein sequence ID" value="MDK6900482.1"/>
    <property type="molecule type" value="Genomic_DNA"/>
</dbReference>
<evidence type="ECO:0000256" key="3">
    <source>
        <dbReference type="ARBA" id="ARBA00022989"/>
    </source>
</evidence>